<organism evidence="1 2">
    <name type="scientific">Aspergillus avenaceus</name>
    <dbReference type="NCBI Taxonomy" id="36643"/>
    <lineage>
        <taxon>Eukaryota</taxon>
        <taxon>Fungi</taxon>
        <taxon>Dikarya</taxon>
        <taxon>Ascomycota</taxon>
        <taxon>Pezizomycotina</taxon>
        <taxon>Eurotiomycetes</taxon>
        <taxon>Eurotiomycetidae</taxon>
        <taxon>Eurotiales</taxon>
        <taxon>Aspergillaceae</taxon>
        <taxon>Aspergillus</taxon>
        <taxon>Aspergillus subgen. Circumdati</taxon>
    </lineage>
</organism>
<protein>
    <submittedName>
        <fullName evidence="1">Uncharacterized protein</fullName>
    </submittedName>
</protein>
<reference evidence="1 2" key="1">
    <citation type="submission" date="2019-04" db="EMBL/GenBank/DDBJ databases">
        <title>Friends and foes A comparative genomics study of 23 Aspergillus species from section Flavi.</title>
        <authorList>
            <consortium name="DOE Joint Genome Institute"/>
            <person name="Kjaerbolling I."/>
            <person name="Vesth T."/>
            <person name="Frisvad J.C."/>
            <person name="Nybo J.L."/>
            <person name="Theobald S."/>
            <person name="Kildgaard S."/>
            <person name="Isbrandt T."/>
            <person name="Kuo A."/>
            <person name="Sato A."/>
            <person name="Lyhne E.K."/>
            <person name="Kogle M.E."/>
            <person name="Wiebenga A."/>
            <person name="Kun R.S."/>
            <person name="Lubbers R.J."/>
            <person name="Makela M.R."/>
            <person name="Barry K."/>
            <person name="Chovatia M."/>
            <person name="Clum A."/>
            <person name="Daum C."/>
            <person name="Haridas S."/>
            <person name="He G."/>
            <person name="LaButti K."/>
            <person name="Lipzen A."/>
            <person name="Mondo S."/>
            <person name="Riley R."/>
            <person name="Salamov A."/>
            <person name="Simmons B.A."/>
            <person name="Magnuson J.K."/>
            <person name="Henrissat B."/>
            <person name="Mortensen U.H."/>
            <person name="Larsen T.O."/>
            <person name="Devries R.P."/>
            <person name="Grigoriev I.V."/>
            <person name="Machida M."/>
            <person name="Baker S.E."/>
            <person name="Andersen M.R."/>
        </authorList>
    </citation>
    <scope>NUCLEOTIDE SEQUENCE [LARGE SCALE GENOMIC DNA]</scope>
    <source>
        <strain evidence="1 2">IBT 18842</strain>
    </source>
</reference>
<sequence length="143" mass="16676">MSTLNMVKFYFYRKQLPRMRHILHDFIKVAYQTARDRKLYPKAILVSFQIKPTLKGDRSLPQLKGTMEYWHITFNYKDQGQLNSGTHTACHGYIPSEHEYELIKSTHGVDKCDTALTRNGKHVWPSGEELVMVCEVAYCHLAN</sequence>
<dbReference type="OrthoDB" id="4955540at2759"/>
<proteinExistence type="predicted"/>
<keyword evidence="2" id="KW-1185">Reference proteome</keyword>
<name>A0A5N6U7K4_ASPAV</name>
<evidence type="ECO:0000313" key="1">
    <source>
        <dbReference type="EMBL" id="KAE8154633.1"/>
    </source>
</evidence>
<accession>A0A5N6U7K4</accession>
<evidence type="ECO:0000313" key="2">
    <source>
        <dbReference type="Proteomes" id="UP000325780"/>
    </source>
</evidence>
<dbReference type="AlphaFoldDB" id="A0A5N6U7K4"/>
<dbReference type="Proteomes" id="UP000325780">
    <property type="component" value="Unassembled WGS sequence"/>
</dbReference>
<dbReference type="EMBL" id="ML742028">
    <property type="protein sequence ID" value="KAE8154633.1"/>
    <property type="molecule type" value="Genomic_DNA"/>
</dbReference>
<gene>
    <name evidence="1" type="ORF">BDV25DRAFT_135800</name>
</gene>